<dbReference type="OrthoDB" id="3147at2157"/>
<proteinExistence type="predicted"/>
<sequence>MVLAYIGIAIGVLIVAILIVKIAKTNPRDVAGIDVYCRKCGLETRGLNCPKCEKKSNSFGV</sequence>
<accession>K0B975</accession>
<reference evidence="2 3" key="1">
    <citation type="journal article" date="2012" name="J. Bacteriol.">
        <title>Draft Genome Sequence of an Ammonia-Oxidizing Archaeon, "Candidatus Nitrosopumilus sediminis" AR2, from Svalbard in the Arctic Circle.</title>
        <authorList>
            <person name="Park S.J."/>
            <person name="Kim J.G."/>
            <person name="Jung M.Y."/>
            <person name="Kim S.J."/>
            <person name="Cha I.T."/>
            <person name="Ghai R."/>
            <person name="Martin-Cuadrado A.B."/>
            <person name="Rodriguez-Valera F."/>
            <person name="Rhee S.K."/>
        </authorList>
    </citation>
    <scope>NUCLEOTIDE SEQUENCE [LARGE SCALE GENOMIC DNA]</scope>
    <source>
        <strain evidence="2 3">AR2</strain>
    </source>
</reference>
<keyword evidence="1" id="KW-0472">Membrane</keyword>
<protein>
    <submittedName>
        <fullName evidence="2">Putative membrane protein</fullName>
    </submittedName>
</protein>
<dbReference type="AlphaFoldDB" id="K0B975"/>
<keyword evidence="1" id="KW-0812">Transmembrane</keyword>
<organism evidence="2 3">
    <name type="scientific">Candidatus Nitrosopumilus sediminis</name>
    <dbReference type="NCBI Taxonomy" id="1229909"/>
    <lineage>
        <taxon>Archaea</taxon>
        <taxon>Nitrososphaerota</taxon>
        <taxon>Nitrososphaeria</taxon>
        <taxon>Nitrosopumilales</taxon>
        <taxon>Nitrosopumilaceae</taxon>
        <taxon>Nitrosopumilus</taxon>
    </lineage>
</organism>
<dbReference type="EMBL" id="CP003843">
    <property type="protein sequence ID" value="AFS82024.1"/>
    <property type="molecule type" value="Genomic_DNA"/>
</dbReference>
<dbReference type="KEGG" id="nir:NSED_01060"/>
<feature type="transmembrane region" description="Helical" evidence="1">
    <location>
        <begin position="6"/>
        <end position="23"/>
    </location>
</feature>
<name>K0B975_9ARCH</name>
<dbReference type="STRING" id="1229909.NSED_01060"/>
<keyword evidence="3" id="KW-1185">Reference proteome</keyword>
<dbReference type="HOGENOM" id="CLU_200147_0_0_2"/>
<evidence type="ECO:0000313" key="3">
    <source>
        <dbReference type="Proteomes" id="UP000006100"/>
    </source>
</evidence>
<dbReference type="RefSeq" id="WP_014964396.1">
    <property type="nucleotide sequence ID" value="NC_018656.1"/>
</dbReference>
<dbReference type="Proteomes" id="UP000006100">
    <property type="component" value="Chromosome"/>
</dbReference>
<keyword evidence="1" id="KW-1133">Transmembrane helix</keyword>
<gene>
    <name evidence="2" type="ORF">NSED_01060</name>
</gene>
<dbReference type="GeneID" id="13698086"/>
<evidence type="ECO:0000313" key="2">
    <source>
        <dbReference type="EMBL" id="AFS82024.1"/>
    </source>
</evidence>
<dbReference type="PATRIC" id="fig|1229909.8.peg.223"/>
<evidence type="ECO:0000256" key="1">
    <source>
        <dbReference type="SAM" id="Phobius"/>
    </source>
</evidence>